<dbReference type="SUPFAM" id="SSF101386">
    <property type="entry name" value="all-alpha NTP pyrophosphatases"/>
    <property type="match status" value="1"/>
</dbReference>
<protein>
    <submittedName>
        <fullName evidence="2">MazG nucleotide pyrophosphohydrolase domain-containing protein</fullName>
    </submittedName>
</protein>
<organism evidence="2 3">
    <name type="scientific">Thermanaeromonas toyohensis ToBE</name>
    <dbReference type="NCBI Taxonomy" id="698762"/>
    <lineage>
        <taxon>Bacteria</taxon>
        <taxon>Bacillati</taxon>
        <taxon>Bacillota</taxon>
        <taxon>Clostridia</taxon>
        <taxon>Neomoorellales</taxon>
        <taxon>Neomoorellaceae</taxon>
        <taxon>Thermanaeromonas</taxon>
    </lineage>
</organism>
<sequence>MAVQQKIIALPRLNKLTPTMESTALKLMEEAGELAQAIGKLRGLSGEKVEVNEKEVMRTITRELLDVAQTAVSLMFVLEEQYGVDLQQALQEHVEKLRRKGYLD</sequence>
<keyword evidence="2" id="KW-0378">Hydrolase</keyword>
<dbReference type="Gene3D" id="1.10.287.1080">
    <property type="entry name" value="MazG-like"/>
    <property type="match status" value="1"/>
</dbReference>
<accession>A0A1W1W397</accession>
<proteinExistence type="predicted"/>
<evidence type="ECO:0000259" key="1">
    <source>
        <dbReference type="Pfam" id="PF03819"/>
    </source>
</evidence>
<dbReference type="InterPro" id="IPR004518">
    <property type="entry name" value="MazG-like_dom"/>
</dbReference>
<gene>
    <name evidence="2" type="ORF">SAMN00808754_3282</name>
</gene>
<evidence type="ECO:0000313" key="2">
    <source>
        <dbReference type="EMBL" id="SMC00098.1"/>
    </source>
</evidence>
<dbReference type="AlphaFoldDB" id="A0A1W1W397"/>
<feature type="domain" description="NTP pyrophosphohydrolase MazG-like" evidence="1">
    <location>
        <begin position="19"/>
        <end position="99"/>
    </location>
</feature>
<dbReference type="Proteomes" id="UP000192569">
    <property type="component" value="Chromosome I"/>
</dbReference>
<dbReference type="Pfam" id="PF03819">
    <property type="entry name" value="MazG"/>
    <property type="match status" value="1"/>
</dbReference>
<dbReference type="InterPro" id="IPR044548">
    <property type="entry name" value="AF0060_NTP-PPase_MazG-like"/>
</dbReference>
<name>A0A1W1W397_9FIRM</name>
<dbReference type="EMBL" id="LT838272">
    <property type="protein sequence ID" value="SMC00098.1"/>
    <property type="molecule type" value="Genomic_DNA"/>
</dbReference>
<keyword evidence="3" id="KW-1185">Reference proteome</keyword>
<reference evidence="2 3" key="1">
    <citation type="submission" date="2017-04" db="EMBL/GenBank/DDBJ databases">
        <authorList>
            <person name="Afonso C.L."/>
            <person name="Miller P.J."/>
            <person name="Scott M.A."/>
            <person name="Spackman E."/>
            <person name="Goraichik I."/>
            <person name="Dimitrov K.M."/>
            <person name="Suarez D.L."/>
            <person name="Swayne D.E."/>
        </authorList>
    </citation>
    <scope>NUCLEOTIDE SEQUENCE [LARGE SCALE GENOMIC DNA]</scope>
    <source>
        <strain evidence="2 3">ToBE</strain>
    </source>
</reference>
<dbReference type="GO" id="GO:0016787">
    <property type="term" value="F:hydrolase activity"/>
    <property type="evidence" value="ECO:0007669"/>
    <property type="project" value="UniProtKB-KW"/>
</dbReference>
<dbReference type="STRING" id="698762.SAMN00808754_3282"/>
<evidence type="ECO:0000313" key="3">
    <source>
        <dbReference type="Proteomes" id="UP000192569"/>
    </source>
</evidence>
<dbReference type="CDD" id="cd11533">
    <property type="entry name" value="NTP-PPase_Af0060_like"/>
    <property type="match status" value="1"/>
</dbReference>